<feature type="compositionally biased region" description="Polar residues" evidence="1">
    <location>
        <begin position="576"/>
        <end position="587"/>
    </location>
</feature>
<evidence type="ECO:0000259" key="2">
    <source>
        <dbReference type="PROSITE" id="PS50206"/>
    </source>
</evidence>
<sequence length="587" mass="64293">MAATLPVCSATASHSQIPMYGGLRSFSSCWKTYQMKCNVVDWVAVDLSSSFHLHGGQSPISLYSKFVQRYSSSSDIICSSCRNVLDGELLTNHLGGNLRFVDTSVWEEMMGFSDELVNIAPKSANLESIPASILDLDTSSSSTMDVFNKSITGSLDGASSSVRGATQAIDDVISKFTSTLDNSAGNGVATLKEASGRVGVLAVDALRHIILIVEDSVSQLVVYSYGFVKEILPSQLQDALNVSEENFLTPFGAALGQGYVAFERILGLDPSDPIIPFVLFLGASTSLWAFYWKLTYGGYAGDLSPKSCFELLKGDRNAVLVDIRPEDLREKEGIPDIRRSARSRFANLTLPEIDGSVRKLFKSGRELDDYLLAAVIRNLKIVQDRSQVIVMDANGNRSKGIARSLRRLGIKRPYLVQGGFRSWVKEGLRIKELKPETTLTILNEEAEAIFEEINPTPFQLVGYAVGLVAAAYALVEWERTLQYVGVFGLCQTIYSRISSYEDSEDFKQDARQLLAPVRLGGQAMTWAVGKLETNRNRNGLPTSPSSTDVQSRVLQAAAKHESQPDNEEIQDPSPETMLSVSENVDLS</sequence>
<dbReference type="AlphaFoldDB" id="A0A9Q1QT80"/>
<dbReference type="GO" id="GO:0009704">
    <property type="term" value="P:de-etiolation"/>
    <property type="evidence" value="ECO:0007669"/>
    <property type="project" value="InterPro"/>
</dbReference>
<feature type="region of interest" description="Disordered" evidence="1">
    <location>
        <begin position="530"/>
        <end position="587"/>
    </location>
</feature>
<comment type="caution">
    <text evidence="3">The sequence shown here is derived from an EMBL/GenBank/DDBJ whole genome shotgun (WGS) entry which is preliminary data.</text>
</comment>
<dbReference type="SUPFAM" id="SSF52821">
    <property type="entry name" value="Rhodanese/Cell cycle control phosphatase"/>
    <property type="match status" value="1"/>
</dbReference>
<protein>
    <recommendedName>
        <fullName evidence="2">Rhodanese domain-containing protein</fullName>
    </recommendedName>
</protein>
<dbReference type="CDD" id="cd00158">
    <property type="entry name" value="RHOD"/>
    <property type="match status" value="1"/>
</dbReference>
<dbReference type="Proteomes" id="UP001152561">
    <property type="component" value="Unassembled WGS sequence"/>
</dbReference>
<dbReference type="InterPro" id="IPR001763">
    <property type="entry name" value="Rhodanese-like_dom"/>
</dbReference>
<dbReference type="OrthoDB" id="551300at2759"/>
<dbReference type="EMBL" id="JAJAGQ010000023">
    <property type="protein sequence ID" value="KAJ8527564.1"/>
    <property type="molecule type" value="Genomic_DNA"/>
</dbReference>
<dbReference type="GO" id="GO:0090333">
    <property type="term" value="P:regulation of stomatal closure"/>
    <property type="evidence" value="ECO:0007669"/>
    <property type="project" value="InterPro"/>
</dbReference>
<gene>
    <name evidence="3" type="ORF">K7X08_015015</name>
</gene>
<dbReference type="Pfam" id="PF00581">
    <property type="entry name" value="Rhodanese"/>
    <property type="match status" value="1"/>
</dbReference>
<evidence type="ECO:0000256" key="1">
    <source>
        <dbReference type="SAM" id="MobiDB-lite"/>
    </source>
</evidence>
<dbReference type="PANTHER" id="PTHR34209:SF3">
    <property type="entry name" value="RHODANESE_CELL CYCLE CONTROL PHOSPHATASE SUPERFAMILY PROTEIN"/>
    <property type="match status" value="1"/>
</dbReference>
<evidence type="ECO:0000313" key="3">
    <source>
        <dbReference type="EMBL" id="KAJ8527564.1"/>
    </source>
</evidence>
<dbReference type="PROSITE" id="PS50206">
    <property type="entry name" value="RHODANESE_3"/>
    <property type="match status" value="1"/>
</dbReference>
<dbReference type="Gene3D" id="3.40.250.10">
    <property type="entry name" value="Rhodanese-like domain"/>
    <property type="match status" value="1"/>
</dbReference>
<dbReference type="SMART" id="SM00450">
    <property type="entry name" value="RHOD"/>
    <property type="match status" value="1"/>
</dbReference>
<reference evidence="4" key="1">
    <citation type="journal article" date="2023" name="Proc. Natl. Acad. Sci. U.S.A.">
        <title>Genomic and structural basis for evolution of tropane alkaloid biosynthesis.</title>
        <authorList>
            <person name="Wanga Y.-J."/>
            <person name="Taina T."/>
            <person name="Yua J.-Y."/>
            <person name="Lia J."/>
            <person name="Xua B."/>
            <person name="Chenc J."/>
            <person name="D'Auriad J.C."/>
            <person name="Huanga J.-P."/>
            <person name="Huanga S.-X."/>
        </authorList>
    </citation>
    <scope>NUCLEOTIDE SEQUENCE [LARGE SCALE GENOMIC DNA]</scope>
    <source>
        <strain evidence="4">cv. KIB-2019</strain>
    </source>
</reference>
<dbReference type="InterPro" id="IPR036873">
    <property type="entry name" value="Rhodanese-like_dom_sf"/>
</dbReference>
<name>A0A9Q1QT80_9SOLA</name>
<dbReference type="InterPro" id="IPR044690">
    <property type="entry name" value="CAS_plant"/>
</dbReference>
<proteinExistence type="predicted"/>
<keyword evidence="4" id="KW-1185">Reference proteome</keyword>
<dbReference type="PANTHER" id="PTHR34209">
    <property type="entry name" value="RHODANESE/CELL CYCLE CONTROL PHOSPHATASE SUPERFAMILY PROTEIN"/>
    <property type="match status" value="1"/>
</dbReference>
<evidence type="ECO:0000313" key="4">
    <source>
        <dbReference type="Proteomes" id="UP001152561"/>
    </source>
</evidence>
<accession>A0A9Q1QT80</accession>
<feature type="domain" description="Rhodanese" evidence="2">
    <location>
        <begin position="314"/>
        <end position="432"/>
    </location>
</feature>
<organism evidence="3 4">
    <name type="scientific">Anisodus acutangulus</name>
    <dbReference type="NCBI Taxonomy" id="402998"/>
    <lineage>
        <taxon>Eukaryota</taxon>
        <taxon>Viridiplantae</taxon>
        <taxon>Streptophyta</taxon>
        <taxon>Embryophyta</taxon>
        <taxon>Tracheophyta</taxon>
        <taxon>Spermatophyta</taxon>
        <taxon>Magnoliopsida</taxon>
        <taxon>eudicotyledons</taxon>
        <taxon>Gunneridae</taxon>
        <taxon>Pentapetalae</taxon>
        <taxon>asterids</taxon>
        <taxon>lamiids</taxon>
        <taxon>Solanales</taxon>
        <taxon>Solanaceae</taxon>
        <taxon>Solanoideae</taxon>
        <taxon>Hyoscyameae</taxon>
        <taxon>Anisodus</taxon>
    </lineage>
</organism>
<feature type="compositionally biased region" description="Polar residues" evidence="1">
    <location>
        <begin position="536"/>
        <end position="553"/>
    </location>
</feature>
<dbReference type="GO" id="GO:0071277">
    <property type="term" value="P:cellular response to calcium ion"/>
    <property type="evidence" value="ECO:0007669"/>
    <property type="project" value="InterPro"/>
</dbReference>